<name>A0A099P5F6_PICKU</name>
<dbReference type="Pfam" id="PF11927">
    <property type="entry name" value="HODM_asu-like"/>
    <property type="match status" value="1"/>
</dbReference>
<sequence>MIFAIFSTAVAILFSYIVLQHYAENASKLDKGDNNKLNILAPGIVPVNNEFRWENQKPFPYKPFKKGSYKMTLAIRKLDPNDMFCIEDTYLDRVNLRKKIFQNEKLYGFHESAIESLKEAYTYIFLFLMRRYPMYFVLSADSTTIDNKITGESFPLDPTNLKPNQIMYNIVSNIEEDILILIKNPETSEMDEYVLRAAISLFPAGFNPLEKMNNPLTKIHEPVPGYVNKLQLSMNKFFSRLNTHEYIVRNNWSIQTHCNLCAPSGSHATEEEATVIHPFYPEELDYNKVFFRVEKQCFTRLAKTGSNLMVIRTYVTSLMELRDSLNDEEKETLCSAIDGLTGELAIYKRRIQWGDAAKAFIRGESNGINTTAKKYLFVS</sequence>
<dbReference type="InterPro" id="IPR021848">
    <property type="entry name" value="HODM_asu-like"/>
</dbReference>
<comment type="caution">
    <text evidence="2">The sequence shown here is derived from an EMBL/GenBank/DDBJ whole genome shotgun (WGS) entry which is preliminary data.</text>
</comment>
<protein>
    <submittedName>
        <fullName evidence="2">Uncharacterized protein</fullName>
    </submittedName>
</protein>
<accession>A0A099P5F6</accession>
<proteinExistence type="predicted"/>
<evidence type="ECO:0000313" key="3">
    <source>
        <dbReference type="Proteomes" id="UP000029867"/>
    </source>
</evidence>
<reference evidence="3" key="1">
    <citation type="journal article" date="2014" name="Microb. Cell Fact.">
        <title>Exploiting Issatchenkia orientalis SD108 for succinic acid production.</title>
        <authorList>
            <person name="Xiao H."/>
            <person name="Shao Z."/>
            <person name="Jiang Y."/>
            <person name="Dole S."/>
            <person name="Zhao H."/>
        </authorList>
    </citation>
    <scope>NUCLEOTIDE SEQUENCE [LARGE SCALE GENOMIC DNA]</scope>
    <source>
        <strain evidence="3">SD108</strain>
    </source>
</reference>
<dbReference type="AlphaFoldDB" id="A0A099P5F6"/>
<keyword evidence="1" id="KW-0732">Signal</keyword>
<evidence type="ECO:0000256" key="1">
    <source>
        <dbReference type="SAM" id="SignalP"/>
    </source>
</evidence>
<dbReference type="EMBL" id="JQFK01000008">
    <property type="protein sequence ID" value="KGK39489.1"/>
    <property type="molecule type" value="Genomic_DNA"/>
</dbReference>
<dbReference type="Proteomes" id="UP000029867">
    <property type="component" value="Unassembled WGS sequence"/>
</dbReference>
<gene>
    <name evidence="2" type="ORF">JL09_g1255</name>
</gene>
<feature type="chain" id="PRO_5001951700" evidence="1">
    <location>
        <begin position="24"/>
        <end position="379"/>
    </location>
</feature>
<dbReference type="eggNOG" id="ENOG502RZ1N">
    <property type="taxonomic scope" value="Eukaryota"/>
</dbReference>
<dbReference type="VEuPathDB" id="FungiDB:C5L36_0E02720"/>
<feature type="signal peptide" evidence="1">
    <location>
        <begin position="1"/>
        <end position="23"/>
    </location>
</feature>
<dbReference type="HOGENOM" id="CLU_025462_2_0_1"/>
<evidence type="ECO:0000313" key="2">
    <source>
        <dbReference type="EMBL" id="KGK39489.1"/>
    </source>
</evidence>
<organism evidence="2 3">
    <name type="scientific">Pichia kudriavzevii</name>
    <name type="common">Yeast</name>
    <name type="synonym">Issatchenkia orientalis</name>
    <dbReference type="NCBI Taxonomy" id="4909"/>
    <lineage>
        <taxon>Eukaryota</taxon>
        <taxon>Fungi</taxon>
        <taxon>Dikarya</taxon>
        <taxon>Ascomycota</taxon>
        <taxon>Saccharomycotina</taxon>
        <taxon>Pichiomycetes</taxon>
        <taxon>Pichiales</taxon>
        <taxon>Pichiaceae</taxon>
        <taxon>Pichia</taxon>
    </lineage>
</organism>